<evidence type="ECO:0000259" key="4">
    <source>
        <dbReference type="SMART" id="SM00861"/>
    </source>
</evidence>
<sequence length="347" mass="37660">MRVVKYSEAISEALVQAMECDEKVFIMGEGVDDPKGVFGTTAEAYKKFGGDRVFDTPLSENAVTGIGIGAALAGMRPVMVHARVDFLMLAMDQIINHAAKWKYMYGGAMNAPIVIMAIIGKGWGQGSQHSQALHSLFAHIPGLKVVMPSNSYDAKGLLISSIQDDSPVIFLAHRSFFDQRAYVPENLFSAPLGEGEIYRWGNDVTIVAASAMVWEARKAALALKKEGIFAEVIDLRTIKPIDEEIILNSVKKTGRLIVADVGHTICGVASEVSALAAEQAFEYLKAPIIRVALADIPTPTSYALEEIYYKGAKDIVIAARKLMGAKGGDEKNNLEFGSLDRDFRGPF</sequence>
<gene>
    <name evidence="5" type="ORF">A2909_01560</name>
</gene>
<dbReference type="FunFam" id="3.40.50.920:FF:000001">
    <property type="entry name" value="Pyruvate dehydrogenase E1 beta subunit"/>
    <property type="match status" value="1"/>
</dbReference>
<dbReference type="NCBIfam" id="NF006667">
    <property type="entry name" value="PRK09212.1"/>
    <property type="match status" value="1"/>
</dbReference>
<evidence type="ECO:0000256" key="2">
    <source>
        <dbReference type="ARBA" id="ARBA00023002"/>
    </source>
</evidence>
<dbReference type="Pfam" id="PF02780">
    <property type="entry name" value="Transketolase_C"/>
    <property type="match status" value="1"/>
</dbReference>
<dbReference type="EMBL" id="MHQZ01000001">
    <property type="protein sequence ID" value="OHA14912.1"/>
    <property type="molecule type" value="Genomic_DNA"/>
</dbReference>
<evidence type="ECO:0000313" key="6">
    <source>
        <dbReference type="Proteomes" id="UP000178302"/>
    </source>
</evidence>
<dbReference type="CDD" id="cd07036">
    <property type="entry name" value="TPP_PYR_E1-PDHc-beta_like"/>
    <property type="match status" value="1"/>
</dbReference>
<organism evidence="5 6">
    <name type="scientific">Candidatus Tagabacteria bacterium RIFCSPLOWO2_01_FULL_39_11</name>
    <dbReference type="NCBI Taxonomy" id="1802295"/>
    <lineage>
        <taxon>Bacteria</taxon>
        <taxon>Candidatus Tagaibacteriota</taxon>
    </lineage>
</organism>
<dbReference type="Pfam" id="PF02779">
    <property type="entry name" value="Transket_pyr"/>
    <property type="match status" value="1"/>
</dbReference>
<proteinExistence type="predicted"/>
<dbReference type="InterPro" id="IPR005475">
    <property type="entry name" value="Transketolase-like_Pyr-bd"/>
</dbReference>
<dbReference type="AlphaFoldDB" id="A0A1G2LVL7"/>
<dbReference type="SUPFAM" id="SSF52518">
    <property type="entry name" value="Thiamin diphosphate-binding fold (THDP-binding)"/>
    <property type="match status" value="1"/>
</dbReference>
<accession>A0A1G2LVL7</accession>
<name>A0A1G2LVL7_9BACT</name>
<dbReference type="GO" id="GO:0016491">
    <property type="term" value="F:oxidoreductase activity"/>
    <property type="evidence" value="ECO:0007669"/>
    <property type="project" value="UniProtKB-KW"/>
</dbReference>
<dbReference type="SMART" id="SM00861">
    <property type="entry name" value="Transket_pyr"/>
    <property type="match status" value="1"/>
</dbReference>
<comment type="cofactor">
    <cofactor evidence="1">
        <name>thiamine diphosphate</name>
        <dbReference type="ChEBI" id="CHEBI:58937"/>
    </cofactor>
</comment>
<dbReference type="Proteomes" id="UP000178302">
    <property type="component" value="Unassembled WGS sequence"/>
</dbReference>
<dbReference type="InterPro" id="IPR029061">
    <property type="entry name" value="THDP-binding"/>
</dbReference>
<keyword evidence="2" id="KW-0560">Oxidoreductase</keyword>
<dbReference type="SUPFAM" id="SSF52922">
    <property type="entry name" value="TK C-terminal domain-like"/>
    <property type="match status" value="1"/>
</dbReference>
<evidence type="ECO:0000256" key="3">
    <source>
        <dbReference type="ARBA" id="ARBA00023052"/>
    </source>
</evidence>
<evidence type="ECO:0000313" key="5">
    <source>
        <dbReference type="EMBL" id="OHA14912.1"/>
    </source>
</evidence>
<comment type="caution">
    <text evidence="5">The sequence shown here is derived from an EMBL/GenBank/DDBJ whole genome shotgun (WGS) entry which is preliminary data.</text>
</comment>
<evidence type="ECO:0000256" key="1">
    <source>
        <dbReference type="ARBA" id="ARBA00001964"/>
    </source>
</evidence>
<dbReference type="PANTHER" id="PTHR43257">
    <property type="entry name" value="PYRUVATE DEHYDROGENASE E1 COMPONENT BETA SUBUNIT"/>
    <property type="match status" value="1"/>
</dbReference>
<dbReference type="Gene3D" id="3.40.50.920">
    <property type="match status" value="1"/>
</dbReference>
<protein>
    <submittedName>
        <fullName evidence="5">Acetoin dehydrogenase</fullName>
    </submittedName>
</protein>
<keyword evidence="3" id="KW-0786">Thiamine pyrophosphate</keyword>
<dbReference type="PANTHER" id="PTHR43257:SF2">
    <property type="entry name" value="PYRUVATE DEHYDROGENASE E1 COMPONENT SUBUNIT BETA"/>
    <property type="match status" value="1"/>
</dbReference>
<dbReference type="InterPro" id="IPR009014">
    <property type="entry name" value="Transketo_C/PFOR_II"/>
</dbReference>
<dbReference type="InterPro" id="IPR033248">
    <property type="entry name" value="Transketolase_C"/>
</dbReference>
<dbReference type="FunFam" id="3.40.50.970:FF:000001">
    <property type="entry name" value="Pyruvate dehydrogenase E1 beta subunit"/>
    <property type="match status" value="1"/>
</dbReference>
<dbReference type="Gene3D" id="3.40.50.970">
    <property type="match status" value="1"/>
</dbReference>
<reference evidence="5 6" key="1">
    <citation type="journal article" date="2016" name="Nat. Commun.">
        <title>Thousands of microbial genomes shed light on interconnected biogeochemical processes in an aquifer system.</title>
        <authorList>
            <person name="Anantharaman K."/>
            <person name="Brown C.T."/>
            <person name="Hug L.A."/>
            <person name="Sharon I."/>
            <person name="Castelle C.J."/>
            <person name="Probst A.J."/>
            <person name="Thomas B.C."/>
            <person name="Singh A."/>
            <person name="Wilkins M.J."/>
            <person name="Karaoz U."/>
            <person name="Brodie E.L."/>
            <person name="Williams K.H."/>
            <person name="Hubbard S.S."/>
            <person name="Banfield J.F."/>
        </authorList>
    </citation>
    <scope>NUCLEOTIDE SEQUENCE [LARGE SCALE GENOMIC DNA]</scope>
</reference>
<feature type="domain" description="Transketolase-like pyrimidine-binding" evidence="4">
    <location>
        <begin position="4"/>
        <end position="179"/>
    </location>
</feature>